<dbReference type="RefSeq" id="WP_193951295.1">
    <property type="nucleotide sequence ID" value="NZ_JADEYS010000001.1"/>
</dbReference>
<dbReference type="AlphaFoldDB" id="A0A8J7F9Y7"/>
<dbReference type="Proteomes" id="UP000640333">
    <property type="component" value="Unassembled WGS sequence"/>
</dbReference>
<reference evidence="1" key="1">
    <citation type="submission" date="2020-10" db="EMBL/GenBank/DDBJ databases">
        <title>Bacterium isolated from coastal waters sediment.</title>
        <authorList>
            <person name="Chen R.-J."/>
            <person name="Lu D.-C."/>
            <person name="Zhu K.-L."/>
            <person name="Du Z.-J."/>
        </authorList>
    </citation>
    <scope>NUCLEOTIDE SEQUENCE</scope>
    <source>
        <strain evidence="1">N1Y112</strain>
    </source>
</reference>
<proteinExistence type="predicted"/>
<sequence length="61" mass="6548">MSTQEFLQQWATDNGVKGIRFYPTNPTADSAEGILAAAHEAIVNLDNGRAVAFVDPIQASE</sequence>
<name>A0A8J7F9Y7_9GAMM</name>
<dbReference type="EMBL" id="JADEYS010000001">
    <property type="protein sequence ID" value="MBE9395736.1"/>
    <property type="molecule type" value="Genomic_DNA"/>
</dbReference>
<evidence type="ECO:0000313" key="1">
    <source>
        <dbReference type="EMBL" id="MBE9395736.1"/>
    </source>
</evidence>
<evidence type="ECO:0000313" key="2">
    <source>
        <dbReference type="Proteomes" id="UP000640333"/>
    </source>
</evidence>
<comment type="caution">
    <text evidence="1">The sequence shown here is derived from an EMBL/GenBank/DDBJ whole genome shotgun (WGS) entry which is preliminary data.</text>
</comment>
<gene>
    <name evidence="1" type="ORF">IOQ59_00500</name>
</gene>
<keyword evidence="2" id="KW-1185">Reference proteome</keyword>
<accession>A0A8J7F9Y7</accession>
<organism evidence="1 2">
    <name type="scientific">Pontibacterium sinense</name>
    <dbReference type="NCBI Taxonomy" id="2781979"/>
    <lineage>
        <taxon>Bacteria</taxon>
        <taxon>Pseudomonadati</taxon>
        <taxon>Pseudomonadota</taxon>
        <taxon>Gammaproteobacteria</taxon>
        <taxon>Oceanospirillales</taxon>
        <taxon>Oceanospirillaceae</taxon>
        <taxon>Pontibacterium</taxon>
    </lineage>
</organism>
<protein>
    <submittedName>
        <fullName evidence="1">Uncharacterized protein</fullName>
    </submittedName>
</protein>